<dbReference type="PANTHER" id="PTHR33144:SF16">
    <property type="entry name" value="OS02G0129000 PROTEIN"/>
    <property type="match status" value="1"/>
</dbReference>
<dbReference type="InterPro" id="IPR004252">
    <property type="entry name" value="Probable_transposase_24"/>
</dbReference>
<accession>A0ABU6ZQL1</accession>
<evidence type="ECO:0000313" key="3">
    <source>
        <dbReference type="EMBL" id="MED6224269.1"/>
    </source>
</evidence>
<dbReference type="Proteomes" id="UP001341840">
    <property type="component" value="Unassembled WGS sequence"/>
</dbReference>
<dbReference type="PANTHER" id="PTHR33144">
    <property type="entry name" value="OS10G0409366 PROTEIN-RELATED"/>
    <property type="match status" value="1"/>
</dbReference>
<evidence type="ECO:0000256" key="2">
    <source>
        <dbReference type="SAM" id="MobiDB-lite"/>
    </source>
</evidence>
<evidence type="ECO:0008006" key="5">
    <source>
        <dbReference type="Google" id="ProtNLM"/>
    </source>
</evidence>
<feature type="coiled-coil region" evidence="1">
    <location>
        <begin position="212"/>
        <end position="239"/>
    </location>
</feature>
<sequence length="327" mass="37725">MDQPVGPNNQSVSNLTNFVGTLGRNKRFVSLSYTNWHAVPQNAKDFIWKYVNTKLILPASCEKWVIQTARDSWKRFKGKIKRKHFLPYDDIEDMVKNRPRQSISERNKQHKKKQKFPHRMGPINFGRVRAALRAENGTNEDPKRFEMFIVTRTSQKRKKIDETTQSALEDFQSRQASGQTEEEAFCSLFGKEQPGRVRFYRRSITKTDLQKHAEISAIKEEHQQEVKSLKGELGDVRDEVYGLRSMVKLLLQRSDPEMRLEEVEAMLQNAHHSPIDANSGHGSNHAQTSEALGTQWHRFIASDAYSPPEKRSLNYRKVSPMGIDNGG</sequence>
<feature type="compositionally biased region" description="Basic residues" evidence="2">
    <location>
        <begin position="108"/>
        <end position="118"/>
    </location>
</feature>
<name>A0ABU6ZQL1_9FABA</name>
<protein>
    <recommendedName>
        <fullName evidence="5">Transposase, Ptta/En/Spm, plant</fullName>
    </recommendedName>
</protein>
<proteinExistence type="predicted"/>
<evidence type="ECO:0000313" key="4">
    <source>
        <dbReference type="Proteomes" id="UP001341840"/>
    </source>
</evidence>
<dbReference type="Pfam" id="PF03004">
    <property type="entry name" value="Transposase_24"/>
    <property type="match status" value="1"/>
</dbReference>
<organism evidence="3 4">
    <name type="scientific">Stylosanthes scabra</name>
    <dbReference type="NCBI Taxonomy" id="79078"/>
    <lineage>
        <taxon>Eukaryota</taxon>
        <taxon>Viridiplantae</taxon>
        <taxon>Streptophyta</taxon>
        <taxon>Embryophyta</taxon>
        <taxon>Tracheophyta</taxon>
        <taxon>Spermatophyta</taxon>
        <taxon>Magnoliopsida</taxon>
        <taxon>eudicotyledons</taxon>
        <taxon>Gunneridae</taxon>
        <taxon>Pentapetalae</taxon>
        <taxon>rosids</taxon>
        <taxon>fabids</taxon>
        <taxon>Fabales</taxon>
        <taxon>Fabaceae</taxon>
        <taxon>Papilionoideae</taxon>
        <taxon>50 kb inversion clade</taxon>
        <taxon>dalbergioids sensu lato</taxon>
        <taxon>Dalbergieae</taxon>
        <taxon>Pterocarpus clade</taxon>
        <taxon>Stylosanthes</taxon>
    </lineage>
</organism>
<reference evidence="3 4" key="1">
    <citation type="journal article" date="2023" name="Plants (Basel)">
        <title>Bridging the Gap: Combining Genomics and Transcriptomics Approaches to Understand Stylosanthes scabra, an Orphan Legume from the Brazilian Caatinga.</title>
        <authorList>
            <person name="Ferreira-Neto J.R.C."/>
            <person name="da Silva M.D."/>
            <person name="Binneck E."/>
            <person name="de Melo N.F."/>
            <person name="da Silva R.H."/>
            <person name="de Melo A.L.T.M."/>
            <person name="Pandolfi V."/>
            <person name="Bustamante F.O."/>
            <person name="Brasileiro-Vidal A.C."/>
            <person name="Benko-Iseppon A.M."/>
        </authorList>
    </citation>
    <scope>NUCLEOTIDE SEQUENCE [LARGE SCALE GENOMIC DNA]</scope>
    <source>
        <tissue evidence="3">Leaves</tissue>
    </source>
</reference>
<dbReference type="EMBL" id="JASCZI010273127">
    <property type="protein sequence ID" value="MED6224269.1"/>
    <property type="molecule type" value="Genomic_DNA"/>
</dbReference>
<keyword evidence="1" id="KW-0175">Coiled coil</keyword>
<evidence type="ECO:0000256" key="1">
    <source>
        <dbReference type="SAM" id="Coils"/>
    </source>
</evidence>
<keyword evidence="4" id="KW-1185">Reference proteome</keyword>
<feature type="region of interest" description="Disordered" evidence="2">
    <location>
        <begin position="99"/>
        <end position="120"/>
    </location>
</feature>
<gene>
    <name evidence="3" type="ORF">PIB30_082414</name>
</gene>
<comment type="caution">
    <text evidence="3">The sequence shown here is derived from an EMBL/GenBank/DDBJ whole genome shotgun (WGS) entry which is preliminary data.</text>
</comment>